<evidence type="ECO:0000256" key="1">
    <source>
        <dbReference type="ARBA" id="ARBA00005953"/>
    </source>
</evidence>
<dbReference type="Gene3D" id="3.10.129.10">
    <property type="entry name" value="Hotdog Thioesterase"/>
    <property type="match status" value="1"/>
</dbReference>
<dbReference type="CDD" id="cd00586">
    <property type="entry name" value="4HBT"/>
    <property type="match status" value="1"/>
</dbReference>
<dbReference type="AlphaFoldDB" id="A0A239JQH0"/>
<accession>A0A239JQH0</accession>
<dbReference type="Proteomes" id="UP000198281">
    <property type="component" value="Unassembled WGS sequence"/>
</dbReference>
<dbReference type="EMBL" id="FZOS01000038">
    <property type="protein sequence ID" value="SNT08276.1"/>
    <property type="molecule type" value="Genomic_DNA"/>
</dbReference>
<name>A0A239JQH0_9SPHN</name>
<proteinExistence type="inferred from homology"/>
<protein>
    <submittedName>
        <fullName evidence="4">(3S)-malyl-CoA thioesterase</fullName>
    </submittedName>
</protein>
<dbReference type="PIRSF" id="PIRSF003230">
    <property type="entry name" value="YbgC"/>
    <property type="match status" value="1"/>
</dbReference>
<evidence type="ECO:0000259" key="3">
    <source>
        <dbReference type="Pfam" id="PF03061"/>
    </source>
</evidence>
<reference evidence="5" key="1">
    <citation type="submission" date="2017-06" db="EMBL/GenBank/DDBJ databases">
        <authorList>
            <person name="Varghese N."/>
            <person name="Submissions S."/>
        </authorList>
    </citation>
    <scope>NUCLEOTIDE SEQUENCE [LARGE SCALE GENOMIC DNA]</scope>
    <source>
        <strain evidence="5">LNB2</strain>
    </source>
</reference>
<evidence type="ECO:0000313" key="5">
    <source>
        <dbReference type="Proteomes" id="UP000198281"/>
    </source>
</evidence>
<gene>
    <name evidence="4" type="ORF">SAMN06295912_13811</name>
</gene>
<comment type="similarity">
    <text evidence="1">Belongs to the 4-hydroxybenzoyl-CoA thioesterase family.</text>
</comment>
<sequence length="144" mass="15971">MARADFRFSYPKRVRYSEIDAQAVVFNARFLDYLDIAVTEYLRAVGVPDPAGVEGLAQFVVARTSIDYKASVRLDEEVDLCIRLARAGRSSLTFAFEFHGKGGEDLRAAGETVQVHIDDARQSSPVAADYVALFEAYEGRSLRA</sequence>
<dbReference type="GO" id="GO:0047617">
    <property type="term" value="F:fatty acyl-CoA hydrolase activity"/>
    <property type="evidence" value="ECO:0007669"/>
    <property type="project" value="TreeGrafter"/>
</dbReference>
<keyword evidence="2" id="KW-0378">Hydrolase</keyword>
<dbReference type="RefSeq" id="WP_089221096.1">
    <property type="nucleotide sequence ID" value="NZ_FZOS01000038.1"/>
</dbReference>
<dbReference type="PANTHER" id="PTHR31793:SF27">
    <property type="entry name" value="NOVEL THIOESTERASE SUPERFAMILY DOMAIN AND SAPOSIN A-TYPE DOMAIN CONTAINING PROTEIN (0610012H03RIK)"/>
    <property type="match status" value="1"/>
</dbReference>
<organism evidence="4 5">
    <name type="scientific">Edaphosphingomonas laterariae</name>
    <dbReference type="NCBI Taxonomy" id="861865"/>
    <lineage>
        <taxon>Bacteria</taxon>
        <taxon>Pseudomonadati</taxon>
        <taxon>Pseudomonadota</taxon>
        <taxon>Alphaproteobacteria</taxon>
        <taxon>Sphingomonadales</taxon>
        <taxon>Rhizorhabdaceae</taxon>
        <taxon>Edaphosphingomonas</taxon>
    </lineage>
</organism>
<dbReference type="PANTHER" id="PTHR31793">
    <property type="entry name" value="4-HYDROXYBENZOYL-COA THIOESTERASE FAMILY MEMBER"/>
    <property type="match status" value="1"/>
</dbReference>
<dbReference type="Pfam" id="PF03061">
    <property type="entry name" value="4HBT"/>
    <property type="match status" value="1"/>
</dbReference>
<dbReference type="OrthoDB" id="9799036at2"/>
<keyword evidence="5" id="KW-1185">Reference proteome</keyword>
<dbReference type="InterPro" id="IPR006684">
    <property type="entry name" value="YbgC/YbaW"/>
</dbReference>
<evidence type="ECO:0000313" key="4">
    <source>
        <dbReference type="EMBL" id="SNT08276.1"/>
    </source>
</evidence>
<dbReference type="SUPFAM" id="SSF54637">
    <property type="entry name" value="Thioesterase/thiol ester dehydrase-isomerase"/>
    <property type="match status" value="1"/>
</dbReference>
<dbReference type="InterPro" id="IPR006683">
    <property type="entry name" value="Thioestr_dom"/>
</dbReference>
<dbReference type="InterPro" id="IPR050563">
    <property type="entry name" value="4-hydroxybenzoyl-CoA_TE"/>
</dbReference>
<feature type="domain" description="Thioesterase" evidence="3">
    <location>
        <begin position="24"/>
        <end position="104"/>
    </location>
</feature>
<evidence type="ECO:0000256" key="2">
    <source>
        <dbReference type="ARBA" id="ARBA00022801"/>
    </source>
</evidence>
<dbReference type="InterPro" id="IPR029069">
    <property type="entry name" value="HotDog_dom_sf"/>
</dbReference>